<dbReference type="CDD" id="cd03284">
    <property type="entry name" value="ABC_MutS1"/>
    <property type="match status" value="1"/>
</dbReference>
<proteinExistence type="inferred from homology"/>
<dbReference type="InterPro" id="IPR027417">
    <property type="entry name" value="P-loop_NTPase"/>
</dbReference>
<dbReference type="InterPro" id="IPR036187">
    <property type="entry name" value="DNA_mismatch_repair_MutS_sf"/>
</dbReference>
<name>A0ABU5AHJ4_9HYPH</name>
<evidence type="ECO:0000256" key="4">
    <source>
        <dbReference type="ARBA" id="ARBA00022763"/>
    </source>
</evidence>
<dbReference type="Gene3D" id="3.30.420.110">
    <property type="entry name" value="MutS, connector domain"/>
    <property type="match status" value="1"/>
</dbReference>
<feature type="coiled-coil region" evidence="11">
    <location>
        <begin position="537"/>
        <end position="564"/>
    </location>
</feature>
<dbReference type="NCBIfam" id="NF003810">
    <property type="entry name" value="PRK05399.1"/>
    <property type="match status" value="1"/>
</dbReference>
<evidence type="ECO:0000256" key="1">
    <source>
        <dbReference type="ARBA" id="ARBA00006271"/>
    </source>
</evidence>
<gene>
    <name evidence="9 13" type="primary">mutS</name>
    <name evidence="13" type="ORF">RFM23_03875</name>
</gene>
<accession>A0ABU5AHJ4</accession>
<evidence type="ECO:0000259" key="12">
    <source>
        <dbReference type="PROSITE" id="PS00486"/>
    </source>
</evidence>
<dbReference type="Pfam" id="PF05192">
    <property type="entry name" value="MutS_III"/>
    <property type="match status" value="1"/>
</dbReference>
<dbReference type="PROSITE" id="PS00486">
    <property type="entry name" value="DNA_MISMATCH_REPAIR_2"/>
    <property type="match status" value="1"/>
</dbReference>
<sequence>MNMHMPTDNDAPDTMAPAPILGGVTPMMEQYIEIKAANPDSLLFYRMGDFYELFFDDAEKASRALGIVLTRRGKHQGHDIPMCGVPVHAADDYLQKLIAQGFRVAVCEQTEDPAEAKKRGSKSVVRRDVVRLVTPGTITEDKLLAPSESSFLMALGRVKGGSNDHAFALAWIEISTGVFRVAETTADRLLADIFRVDPRELIVAEPVFYDPELKPLFDVIGRVASPQPPSLFDSASAAGRIARFFAVATPDSFGTFSRAELSAISGTIAYVEKTQKAERPPLSRPEREESGSTLFIDPATRANLELLRTLSGSRDGSLFKAIDRTVTGGGARLLADRLMAPLTDPAAIGARLDSVSFFRAETRLCQAARTSLKSVADMPRALSRLALNRGGPRDLGALRAGFEAADAIVHLFAATTLPRELAAALASIKALPRDLRDHLSQALDEELPLLKRDGGFVRSSYNAELDEMRALRDESRKVIAGLERSLIEETGIRSLKIRHNNVLGYYIEVTANHHAAMTGSDEAKGRFIHRQTMANAMRFTTTELAELESKIANAADRALSIELAAFDRLTAEVVGEADSIRAGAEALAALDVSAALALLSESEAWCRPEVDSSLAFEIEGGRHPVVEQALRRSGEGPFVANDCDLSPEGGAKAGAIWLLTGPNMGGKSTFLRQNALIAILAQTGSFVPAERAHIGVVDRLFSRVGASDDLARGRSTFMVEMVETAAILNQAGERALVILDEIGRGTATFDGLSIAWAAVEYLHEKNRCRAIFATHFHEMTALAGKLPRLSNVTMRVKEWEGEVVFLHEVGKGAADRSYGVQVARLAGLPEAVVARAKEVLHQLEEGEVSGKANRLVDDLPLFSVAVKREAPKPAKNDALGAALGDINPDEMTPREALEALYRLKGLIGS</sequence>
<dbReference type="PIRSF" id="PIRSF037677">
    <property type="entry name" value="DNA_mis_repair_Msh6"/>
    <property type="match status" value="1"/>
</dbReference>
<keyword evidence="4 9" id="KW-0227">DNA damage</keyword>
<dbReference type="Pfam" id="PF05190">
    <property type="entry name" value="MutS_IV"/>
    <property type="match status" value="1"/>
</dbReference>
<dbReference type="Proteomes" id="UP001276564">
    <property type="component" value="Unassembled WGS sequence"/>
</dbReference>
<dbReference type="InterPro" id="IPR016151">
    <property type="entry name" value="DNA_mismatch_repair_MutS_N"/>
</dbReference>
<keyword evidence="11" id="KW-0175">Coiled coil</keyword>
<dbReference type="PANTHER" id="PTHR11361">
    <property type="entry name" value="DNA MISMATCH REPAIR PROTEIN MUTS FAMILY MEMBER"/>
    <property type="match status" value="1"/>
</dbReference>
<dbReference type="InterPro" id="IPR000432">
    <property type="entry name" value="DNA_mismatch_repair_MutS_C"/>
</dbReference>
<protein>
    <recommendedName>
        <fullName evidence="2 9">DNA mismatch repair protein MutS</fullName>
    </recommendedName>
</protein>
<dbReference type="RefSeq" id="WP_320319703.1">
    <property type="nucleotide sequence ID" value="NZ_JAVIIP010000002.1"/>
</dbReference>
<feature type="binding site" evidence="9">
    <location>
        <begin position="661"/>
        <end position="668"/>
    </location>
    <ligand>
        <name>ATP</name>
        <dbReference type="ChEBI" id="CHEBI:30616"/>
    </ligand>
</feature>
<dbReference type="InterPro" id="IPR007695">
    <property type="entry name" value="DNA_mismatch_repair_MutS-lik_N"/>
</dbReference>
<dbReference type="InterPro" id="IPR007861">
    <property type="entry name" value="DNA_mismatch_repair_MutS_clamp"/>
</dbReference>
<dbReference type="SMART" id="SM00533">
    <property type="entry name" value="MUTSd"/>
    <property type="match status" value="1"/>
</dbReference>
<dbReference type="InterPro" id="IPR045076">
    <property type="entry name" value="MutS"/>
</dbReference>
<keyword evidence="6 9" id="KW-0238">DNA-binding</keyword>
<reference evidence="13 14" key="1">
    <citation type="submission" date="2023-08" db="EMBL/GenBank/DDBJ databases">
        <title>Implementing the SeqCode for naming new Mesorhizobium species isolated from Vachellia karroo root nodules.</title>
        <authorList>
            <person name="Van Lill M."/>
        </authorList>
    </citation>
    <scope>NUCLEOTIDE SEQUENCE [LARGE SCALE GENOMIC DNA]</scope>
    <source>
        <strain evidence="13 14">VK4B</strain>
    </source>
</reference>
<dbReference type="SUPFAM" id="SSF55271">
    <property type="entry name" value="DNA repair protein MutS, domain I"/>
    <property type="match status" value="1"/>
</dbReference>
<dbReference type="Gene3D" id="3.40.1170.10">
    <property type="entry name" value="DNA repair protein MutS, domain I"/>
    <property type="match status" value="1"/>
</dbReference>
<keyword evidence="14" id="KW-1185">Reference proteome</keyword>
<dbReference type="SMART" id="SM00534">
    <property type="entry name" value="MUTSac"/>
    <property type="match status" value="1"/>
</dbReference>
<dbReference type="SUPFAM" id="SSF53150">
    <property type="entry name" value="DNA repair protein MutS, domain II"/>
    <property type="match status" value="1"/>
</dbReference>
<comment type="caution">
    <text evidence="13">The sequence shown here is derived from an EMBL/GenBank/DDBJ whole genome shotgun (WGS) entry which is preliminary data.</text>
</comment>
<evidence type="ECO:0000313" key="13">
    <source>
        <dbReference type="EMBL" id="MDX8536756.1"/>
    </source>
</evidence>
<evidence type="ECO:0000256" key="9">
    <source>
        <dbReference type="HAMAP-Rule" id="MF_00096"/>
    </source>
</evidence>
<evidence type="ECO:0000256" key="7">
    <source>
        <dbReference type="ARBA" id="ARBA00023204"/>
    </source>
</evidence>
<evidence type="ECO:0000256" key="6">
    <source>
        <dbReference type="ARBA" id="ARBA00023125"/>
    </source>
</evidence>
<dbReference type="SUPFAM" id="SSF52540">
    <property type="entry name" value="P-loop containing nucleoside triphosphate hydrolases"/>
    <property type="match status" value="1"/>
</dbReference>
<evidence type="ECO:0000256" key="11">
    <source>
        <dbReference type="SAM" id="Coils"/>
    </source>
</evidence>
<feature type="domain" description="DNA mismatch repair proteins mutS family" evidence="12">
    <location>
        <begin position="735"/>
        <end position="751"/>
    </location>
</feature>
<evidence type="ECO:0000256" key="2">
    <source>
        <dbReference type="ARBA" id="ARBA00021982"/>
    </source>
</evidence>
<dbReference type="EMBL" id="JAVIIP010000002">
    <property type="protein sequence ID" value="MDX8536756.1"/>
    <property type="molecule type" value="Genomic_DNA"/>
</dbReference>
<organism evidence="13 14">
    <name type="scientific">Mesorhizobium abyssinicae</name>
    <dbReference type="NCBI Taxonomy" id="1209958"/>
    <lineage>
        <taxon>Bacteria</taxon>
        <taxon>Pseudomonadati</taxon>
        <taxon>Pseudomonadota</taxon>
        <taxon>Alphaproteobacteria</taxon>
        <taxon>Hyphomicrobiales</taxon>
        <taxon>Phyllobacteriaceae</taxon>
        <taxon>Mesorhizobium</taxon>
    </lineage>
</organism>
<dbReference type="Gene3D" id="6.10.140.430">
    <property type="match status" value="1"/>
</dbReference>
<dbReference type="InterPro" id="IPR017261">
    <property type="entry name" value="DNA_mismatch_repair_MutS/MSH"/>
</dbReference>
<evidence type="ECO:0000256" key="3">
    <source>
        <dbReference type="ARBA" id="ARBA00022741"/>
    </source>
</evidence>
<dbReference type="HAMAP" id="MF_00096">
    <property type="entry name" value="MutS"/>
    <property type="match status" value="1"/>
</dbReference>
<dbReference type="Gene3D" id="1.10.1420.10">
    <property type="match status" value="2"/>
</dbReference>
<dbReference type="InterPro" id="IPR036678">
    <property type="entry name" value="MutS_con_dom_sf"/>
</dbReference>
<dbReference type="InterPro" id="IPR007696">
    <property type="entry name" value="DNA_mismatch_repair_MutS_core"/>
</dbReference>
<dbReference type="Gene3D" id="3.40.50.300">
    <property type="entry name" value="P-loop containing nucleotide triphosphate hydrolases"/>
    <property type="match status" value="1"/>
</dbReference>
<dbReference type="Pfam" id="PF05188">
    <property type="entry name" value="MutS_II"/>
    <property type="match status" value="1"/>
</dbReference>
<dbReference type="SUPFAM" id="SSF48334">
    <property type="entry name" value="DNA repair protein MutS, domain III"/>
    <property type="match status" value="1"/>
</dbReference>
<dbReference type="Pfam" id="PF00488">
    <property type="entry name" value="MutS_V"/>
    <property type="match status" value="1"/>
</dbReference>
<keyword evidence="5 9" id="KW-0067">ATP-binding</keyword>
<evidence type="ECO:0000256" key="10">
    <source>
        <dbReference type="RuleBase" id="RU003756"/>
    </source>
</evidence>
<comment type="function">
    <text evidence="8 9">This protein is involved in the repair of mismatches in DNA. It is possible that it carries out the mismatch recognition step. This protein has a weak ATPase activity.</text>
</comment>
<dbReference type="InterPro" id="IPR005748">
    <property type="entry name" value="DNA_mismatch_repair_MutS"/>
</dbReference>
<keyword evidence="3 9" id="KW-0547">Nucleotide-binding</keyword>
<keyword evidence="7 9" id="KW-0234">DNA repair</keyword>
<dbReference type="NCBIfam" id="TIGR01070">
    <property type="entry name" value="mutS1"/>
    <property type="match status" value="1"/>
</dbReference>
<dbReference type="Pfam" id="PF01624">
    <property type="entry name" value="MutS_I"/>
    <property type="match status" value="1"/>
</dbReference>
<evidence type="ECO:0000256" key="5">
    <source>
        <dbReference type="ARBA" id="ARBA00022840"/>
    </source>
</evidence>
<evidence type="ECO:0000256" key="8">
    <source>
        <dbReference type="ARBA" id="ARBA00024647"/>
    </source>
</evidence>
<comment type="similarity">
    <text evidence="1 9 10">Belongs to the DNA mismatch repair MutS family.</text>
</comment>
<dbReference type="PANTHER" id="PTHR11361:SF34">
    <property type="entry name" value="DNA MISMATCH REPAIR PROTEIN MSH1, MITOCHONDRIAL"/>
    <property type="match status" value="1"/>
</dbReference>
<dbReference type="InterPro" id="IPR007860">
    <property type="entry name" value="DNA_mmatch_repair_MutS_con_dom"/>
</dbReference>
<evidence type="ECO:0000313" key="14">
    <source>
        <dbReference type="Proteomes" id="UP001276564"/>
    </source>
</evidence>